<accession>A0ABV5W7T2</accession>
<dbReference type="SUPFAM" id="SSF46689">
    <property type="entry name" value="Homeodomain-like"/>
    <property type="match status" value="2"/>
</dbReference>
<dbReference type="SMART" id="SM00342">
    <property type="entry name" value="HTH_ARAC"/>
    <property type="match status" value="1"/>
</dbReference>
<dbReference type="SUPFAM" id="SSF52172">
    <property type="entry name" value="CheY-like"/>
    <property type="match status" value="1"/>
</dbReference>
<keyword evidence="3 8" id="KW-0597">Phosphoprotein</keyword>
<dbReference type="PROSITE" id="PS01124">
    <property type="entry name" value="HTH_ARAC_FAMILY_2"/>
    <property type="match status" value="1"/>
</dbReference>
<sequence>MLFCLIVDDEKWILNGMVNRVNACEGFATAGTARNGQAALDWLQNHYADILITDVRMPVMDGLELVKEVNARYPWMKSVLISSYDDFEYARRGISLGTIDYIMKPADQERLEGALHAAAQQLSTMRSMEARALMLKRYDSALPMLRRWQEYPVRMQASSPPLLVMETFKLLEAWAEPRIELLAALADEWIAGAAGKRAEALFACMAETFDRAPIPFTEDVKLYWRLNSVYRLEIALEWLNSPSGMNGMTAGRRAVSDVKRFIESHYQEKLNLQQIADAVNVSKPYLANVFRQETGLTIWGYLIEVRMRKAKELFLMTDKRMGEVAELVGYTDMAHFAKTFKNYYGMSSTGLKNRFSGADADHA</sequence>
<comment type="subcellular location">
    <subcellularLocation>
        <location evidence="1">Cytoplasm</location>
    </subcellularLocation>
</comment>
<dbReference type="PANTHER" id="PTHR42713">
    <property type="entry name" value="HISTIDINE KINASE-RELATED"/>
    <property type="match status" value="1"/>
</dbReference>
<evidence type="ECO:0000313" key="11">
    <source>
        <dbReference type="EMBL" id="MFB9756642.1"/>
    </source>
</evidence>
<evidence type="ECO:0000256" key="2">
    <source>
        <dbReference type="ARBA" id="ARBA00022490"/>
    </source>
</evidence>
<evidence type="ECO:0000259" key="10">
    <source>
        <dbReference type="PROSITE" id="PS50110"/>
    </source>
</evidence>
<keyword evidence="2" id="KW-0963">Cytoplasm</keyword>
<keyword evidence="7" id="KW-0804">Transcription</keyword>
<comment type="caution">
    <text evidence="11">The sequence shown here is derived from an EMBL/GenBank/DDBJ whole genome shotgun (WGS) entry which is preliminary data.</text>
</comment>
<dbReference type="SMART" id="SM00448">
    <property type="entry name" value="REC"/>
    <property type="match status" value="1"/>
</dbReference>
<dbReference type="InterPro" id="IPR051552">
    <property type="entry name" value="HptR"/>
</dbReference>
<gene>
    <name evidence="11" type="ORF">ACFFNY_34130</name>
</gene>
<keyword evidence="4" id="KW-0902">Two-component regulatory system</keyword>
<feature type="domain" description="HTH araC/xylS-type" evidence="9">
    <location>
        <begin position="256"/>
        <end position="354"/>
    </location>
</feature>
<evidence type="ECO:0000256" key="8">
    <source>
        <dbReference type="PROSITE-ProRule" id="PRU00169"/>
    </source>
</evidence>
<dbReference type="CDD" id="cd17536">
    <property type="entry name" value="REC_YesN-like"/>
    <property type="match status" value="1"/>
</dbReference>
<proteinExistence type="predicted"/>
<evidence type="ECO:0000256" key="7">
    <source>
        <dbReference type="ARBA" id="ARBA00023163"/>
    </source>
</evidence>
<evidence type="ECO:0000313" key="12">
    <source>
        <dbReference type="Proteomes" id="UP001589619"/>
    </source>
</evidence>
<feature type="modified residue" description="4-aspartylphosphate" evidence="8">
    <location>
        <position position="54"/>
    </location>
</feature>
<organism evidence="11 12">
    <name type="scientific">Paenibacillus hodogayensis</name>
    <dbReference type="NCBI Taxonomy" id="279208"/>
    <lineage>
        <taxon>Bacteria</taxon>
        <taxon>Bacillati</taxon>
        <taxon>Bacillota</taxon>
        <taxon>Bacilli</taxon>
        <taxon>Bacillales</taxon>
        <taxon>Paenibacillaceae</taxon>
        <taxon>Paenibacillus</taxon>
    </lineage>
</organism>
<feature type="domain" description="Response regulatory" evidence="10">
    <location>
        <begin position="3"/>
        <end position="119"/>
    </location>
</feature>
<keyword evidence="12" id="KW-1185">Reference proteome</keyword>
<protein>
    <submittedName>
        <fullName evidence="11">Response regulator</fullName>
    </submittedName>
</protein>
<dbReference type="InterPro" id="IPR018060">
    <property type="entry name" value="HTH_AraC"/>
</dbReference>
<reference evidence="11 12" key="1">
    <citation type="submission" date="2024-09" db="EMBL/GenBank/DDBJ databases">
        <authorList>
            <person name="Sun Q."/>
            <person name="Mori K."/>
        </authorList>
    </citation>
    <scope>NUCLEOTIDE SEQUENCE [LARGE SCALE GENOMIC DNA]</scope>
    <source>
        <strain evidence="11 12">JCM 12520</strain>
    </source>
</reference>
<dbReference type="Pfam" id="PF00072">
    <property type="entry name" value="Response_reg"/>
    <property type="match status" value="1"/>
</dbReference>
<name>A0ABV5W7T2_9BACL</name>
<keyword evidence="6" id="KW-0238">DNA-binding</keyword>
<dbReference type="EMBL" id="JBHMAG010000025">
    <property type="protein sequence ID" value="MFB9756642.1"/>
    <property type="molecule type" value="Genomic_DNA"/>
</dbReference>
<dbReference type="InterPro" id="IPR009057">
    <property type="entry name" value="Homeodomain-like_sf"/>
</dbReference>
<dbReference type="InterPro" id="IPR001789">
    <property type="entry name" value="Sig_transdc_resp-reg_receiver"/>
</dbReference>
<dbReference type="Pfam" id="PF12833">
    <property type="entry name" value="HTH_18"/>
    <property type="match status" value="1"/>
</dbReference>
<evidence type="ECO:0000259" key="9">
    <source>
        <dbReference type="PROSITE" id="PS01124"/>
    </source>
</evidence>
<evidence type="ECO:0000256" key="6">
    <source>
        <dbReference type="ARBA" id="ARBA00023125"/>
    </source>
</evidence>
<evidence type="ECO:0000256" key="1">
    <source>
        <dbReference type="ARBA" id="ARBA00004496"/>
    </source>
</evidence>
<dbReference type="RefSeq" id="WP_344913103.1">
    <property type="nucleotide sequence ID" value="NZ_BAAAYO010000011.1"/>
</dbReference>
<evidence type="ECO:0000256" key="4">
    <source>
        <dbReference type="ARBA" id="ARBA00023012"/>
    </source>
</evidence>
<dbReference type="Gene3D" id="1.10.10.60">
    <property type="entry name" value="Homeodomain-like"/>
    <property type="match status" value="2"/>
</dbReference>
<dbReference type="InterPro" id="IPR011006">
    <property type="entry name" value="CheY-like_superfamily"/>
</dbReference>
<dbReference type="Gene3D" id="3.40.50.2300">
    <property type="match status" value="1"/>
</dbReference>
<evidence type="ECO:0000256" key="5">
    <source>
        <dbReference type="ARBA" id="ARBA00023015"/>
    </source>
</evidence>
<dbReference type="PROSITE" id="PS50110">
    <property type="entry name" value="RESPONSE_REGULATORY"/>
    <property type="match status" value="1"/>
</dbReference>
<evidence type="ECO:0000256" key="3">
    <source>
        <dbReference type="ARBA" id="ARBA00022553"/>
    </source>
</evidence>
<dbReference type="PANTHER" id="PTHR42713:SF3">
    <property type="entry name" value="TRANSCRIPTIONAL REGULATORY PROTEIN HPTR"/>
    <property type="match status" value="1"/>
</dbReference>
<keyword evidence="5" id="KW-0805">Transcription regulation</keyword>
<dbReference type="Proteomes" id="UP001589619">
    <property type="component" value="Unassembled WGS sequence"/>
</dbReference>